<dbReference type="Proteomes" id="UP001322138">
    <property type="component" value="Unassembled WGS sequence"/>
</dbReference>
<feature type="region of interest" description="Disordered" evidence="1">
    <location>
        <begin position="34"/>
        <end position="61"/>
    </location>
</feature>
<proteinExistence type="predicted"/>
<protein>
    <submittedName>
        <fullName evidence="2">Uncharacterized protein</fullName>
    </submittedName>
</protein>
<comment type="caution">
    <text evidence="2">The sequence shown here is derived from an EMBL/GenBank/DDBJ whole genome shotgun (WGS) entry which is preliminary data.</text>
</comment>
<dbReference type="RefSeq" id="XP_062733346.1">
    <property type="nucleotide sequence ID" value="XM_062872488.1"/>
</dbReference>
<reference evidence="2 3" key="1">
    <citation type="journal article" date="2023" name="bioRxiv">
        <title>High-quality genome assemblies of four members of thePodospora anserinaspecies complex.</title>
        <authorList>
            <person name="Ament-Velasquez S.L."/>
            <person name="Vogan A.A."/>
            <person name="Wallerman O."/>
            <person name="Hartmann F."/>
            <person name="Gautier V."/>
            <person name="Silar P."/>
            <person name="Giraud T."/>
            <person name="Johannesson H."/>
        </authorList>
    </citation>
    <scope>NUCLEOTIDE SEQUENCE [LARGE SCALE GENOMIC DNA]</scope>
    <source>
        <strain evidence="2 3">CBS 112042</strain>
    </source>
</reference>
<gene>
    <name evidence="2" type="ORF">QC761_0051980</name>
</gene>
<evidence type="ECO:0000256" key="1">
    <source>
        <dbReference type="SAM" id="MobiDB-lite"/>
    </source>
</evidence>
<name>A0ABR0FK71_9PEZI</name>
<sequence length="144" mass="16101">MRWSYREDRKRSAFVKSSINAHVNLEGPEVWKRKPLPLKQSPTPSLQLRGRGTVEKGSHGTVPAMTEAESCLWLEQPVPLLRGSGRRALPPVQLPVGSTVCRKLYLAALASCWQLQSHYSDNHQLTPAAVLLGRVPVRTSELFH</sequence>
<evidence type="ECO:0000313" key="3">
    <source>
        <dbReference type="Proteomes" id="UP001322138"/>
    </source>
</evidence>
<dbReference type="GeneID" id="87891672"/>
<accession>A0ABR0FK71</accession>
<organism evidence="2 3">
    <name type="scientific">Podospora bellae-mahoneyi</name>
    <dbReference type="NCBI Taxonomy" id="2093777"/>
    <lineage>
        <taxon>Eukaryota</taxon>
        <taxon>Fungi</taxon>
        <taxon>Dikarya</taxon>
        <taxon>Ascomycota</taxon>
        <taxon>Pezizomycotina</taxon>
        <taxon>Sordariomycetes</taxon>
        <taxon>Sordariomycetidae</taxon>
        <taxon>Sordariales</taxon>
        <taxon>Podosporaceae</taxon>
        <taxon>Podospora</taxon>
    </lineage>
</organism>
<dbReference type="EMBL" id="JAFFGZ010000005">
    <property type="protein sequence ID" value="KAK4644370.1"/>
    <property type="molecule type" value="Genomic_DNA"/>
</dbReference>
<evidence type="ECO:0000313" key="2">
    <source>
        <dbReference type="EMBL" id="KAK4644370.1"/>
    </source>
</evidence>
<keyword evidence="3" id="KW-1185">Reference proteome</keyword>